<feature type="transmembrane region" description="Helical" evidence="1">
    <location>
        <begin position="62"/>
        <end position="81"/>
    </location>
</feature>
<protein>
    <submittedName>
        <fullName evidence="2">Uncharacterized protein</fullName>
    </submittedName>
</protein>
<comment type="caution">
    <text evidence="2">The sequence shown here is derived from an EMBL/GenBank/DDBJ whole genome shotgun (WGS) entry which is preliminary data.</text>
</comment>
<dbReference type="Proteomes" id="UP001419268">
    <property type="component" value="Unassembled WGS sequence"/>
</dbReference>
<dbReference type="EMBL" id="JBBNAG010000006">
    <property type="protein sequence ID" value="KAK9125655.1"/>
    <property type="molecule type" value="Genomic_DNA"/>
</dbReference>
<reference evidence="2 3" key="1">
    <citation type="submission" date="2024-01" db="EMBL/GenBank/DDBJ databases">
        <title>Genome assemblies of Stephania.</title>
        <authorList>
            <person name="Yang L."/>
        </authorList>
    </citation>
    <scope>NUCLEOTIDE SEQUENCE [LARGE SCALE GENOMIC DNA]</scope>
    <source>
        <strain evidence="2">JXDWG</strain>
        <tissue evidence="2">Leaf</tissue>
    </source>
</reference>
<evidence type="ECO:0000313" key="2">
    <source>
        <dbReference type="EMBL" id="KAK9125655.1"/>
    </source>
</evidence>
<keyword evidence="3" id="KW-1185">Reference proteome</keyword>
<name>A0AAP0J2Q2_9MAGN</name>
<sequence>MARLRAYLGSKAEEMFARLMIKTGYALTLNPNKEAFSVILCSLFSCFQNFCILSFHLCNTSLFYSLECLIVIYVSGFLTNLMKVLELIGFRDACIHA</sequence>
<proteinExistence type="predicted"/>
<accession>A0AAP0J2Q2</accession>
<evidence type="ECO:0000256" key="1">
    <source>
        <dbReference type="SAM" id="Phobius"/>
    </source>
</evidence>
<organism evidence="2 3">
    <name type="scientific">Stephania cephalantha</name>
    <dbReference type="NCBI Taxonomy" id="152367"/>
    <lineage>
        <taxon>Eukaryota</taxon>
        <taxon>Viridiplantae</taxon>
        <taxon>Streptophyta</taxon>
        <taxon>Embryophyta</taxon>
        <taxon>Tracheophyta</taxon>
        <taxon>Spermatophyta</taxon>
        <taxon>Magnoliopsida</taxon>
        <taxon>Ranunculales</taxon>
        <taxon>Menispermaceae</taxon>
        <taxon>Menispermoideae</taxon>
        <taxon>Cissampelideae</taxon>
        <taxon>Stephania</taxon>
    </lineage>
</organism>
<keyword evidence="1" id="KW-0812">Transmembrane</keyword>
<keyword evidence="1" id="KW-0472">Membrane</keyword>
<keyword evidence="1" id="KW-1133">Transmembrane helix</keyword>
<feature type="transmembrane region" description="Helical" evidence="1">
    <location>
        <begin position="35"/>
        <end position="56"/>
    </location>
</feature>
<gene>
    <name evidence="2" type="ORF">Scep_014501</name>
</gene>
<evidence type="ECO:0000313" key="3">
    <source>
        <dbReference type="Proteomes" id="UP001419268"/>
    </source>
</evidence>
<dbReference type="AlphaFoldDB" id="A0AAP0J2Q2"/>